<dbReference type="InterPro" id="IPR008409">
    <property type="entry name" value="SPF27"/>
</dbReference>
<evidence type="ECO:0000313" key="8">
    <source>
        <dbReference type="EMBL" id="CAB3978093.1"/>
    </source>
</evidence>
<dbReference type="GO" id="GO:0006397">
    <property type="term" value="P:mRNA processing"/>
    <property type="evidence" value="ECO:0007669"/>
    <property type="project" value="UniProtKB-KW"/>
</dbReference>
<dbReference type="GO" id="GO:0000974">
    <property type="term" value="C:Prp19 complex"/>
    <property type="evidence" value="ECO:0007669"/>
    <property type="project" value="TreeGrafter"/>
</dbReference>
<proteinExistence type="inferred from homology"/>
<keyword evidence="6" id="KW-0508">mRNA splicing</keyword>
<keyword evidence="9" id="KW-1185">Reference proteome</keyword>
<evidence type="ECO:0000313" key="9">
    <source>
        <dbReference type="Proteomes" id="UP001152795"/>
    </source>
</evidence>
<gene>
    <name evidence="8" type="ORF">PACLA_8A081137</name>
</gene>
<dbReference type="OrthoDB" id="205794at2759"/>
<comment type="subcellular location">
    <subcellularLocation>
        <location evidence="1">Nucleus</location>
    </subcellularLocation>
</comment>
<evidence type="ECO:0000256" key="6">
    <source>
        <dbReference type="ARBA" id="ARBA00023187"/>
    </source>
</evidence>
<protein>
    <recommendedName>
        <fullName evidence="3">Pre-mRNA-splicing factor SPF27</fullName>
    </recommendedName>
</protein>
<evidence type="ECO:0000256" key="3">
    <source>
        <dbReference type="ARBA" id="ARBA00014158"/>
    </source>
</evidence>
<evidence type="ECO:0000256" key="2">
    <source>
        <dbReference type="ARBA" id="ARBA00010788"/>
    </source>
</evidence>
<accession>A0A6S7FMM9</accession>
<dbReference type="Pfam" id="PF05700">
    <property type="entry name" value="BCAS2"/>
    <property type="match status" value="1"/>
</dbReference>
<dbReference type="PANTHER" id="PTHR13296:SF0">
    <property type="entry name" value="PRE-MRNA-SPLICING FACTOR SPF27"/>
    <property type="match status" value="1"/>
</dbReference>
<organism evidence="8 9">
    <name type="scientific">Paramuricea clavata</name>
    <name type="common">Red gorgonian</name>
    <name type="synonym">Violescent sea-whip</name>
    <dbReference type="NCBI Taxonomy" id="317549"/>
    <lineage>
        <taxon>Eukaryota</taxon>
        <taxon>Metazoa</taxon>
        <taxon>Cnidaria</taxon>
        <taxon>Anthozoa</taxon>
        <taxon>Octocorallia</taxon>
        <taxon>Malacalcyonacea</taxon>
        <taxon>Plexauridae</taxon>
        <taxon>Paramuricea</taxon>
    </lineage>
</organism>
<dbReference type="PANTHER" id="PTHR13296">
    <property type="entry name" value="BCAS2 PROTEIN"/>
    <property type="match status" value="1"/>
</dbReference>
<evidence type="ECO:0000256" key="1">
    <source>
        <dbReference type="ARBA" id="ARBA00004123"/>
    </source>
</evidence>
<dbReference type="GO" id="GO:0008380">
    <property type="term" value="P:RNA splicing"/>
    <property type="evidence" value="ECO:0007669"/>
    <property type="project" value="UniProtKB-KW"/>
</dbReference>
<reference evidence="8" key="1">
    <citation type="submission" date="2020-04" db="EMBL/GenBank/DDBJ databases">
        <authorList>
            <person name="Alioto T."/>
            <person name="Alioto T."/>
            <person name="Gomez Garrido J."/>
        </authorList>
    </citation>
    <scope>NUCLEOTIDE SEQUENCE</scope>
    <source>
        <strain evidence="8">A484AB</strain>
    </source>
</reference>
<dbReference type="EMBL" id="CACRXK020000088">
    <property type="protein sequence ID" value="CAB3978093.1"/>
    <property type="molecule type" value="Genomic_DNA"/>
</dbReference>
<evidence type="ECO:0000256" key="4">
    <source>
        <dbReference type="ARBA" id="ARBA00022664"/>
    </source>
</evidence>
<keyword evidence="5" id="KW-0747">Spliceosome</keyword>
<dbReference type="GO" id="GO:0071013">
    <property type="term" value="C:catalytic step 2 spliceosome"/>
    <property type="evidence" value="ECO:0007669"/>
    <property type="project" value="TreeGrafter"/>
</dbReference>
<dbReference type="Proteomes" id="UP001152795">
    <property type="component" value="Unassembled WGS sequence"/>
</dbReference>
<keyword evidence="4" id="KW-0507">mRNA processing</keyword>
<comment type="caution">
    <text evidence="8">The sequence shown here is derived from an EMBL/GenBank/DDBJ whole genome shotgun (WGS) entry which is preliminary data.</text>
</comment>
<sequence>MLHEQQKKLLDIRKEIQQINWQRKSEQITAGKDLRNLEQSWIGLVSKNYEIERACADLEAEIEKMQTEA</sequence>
<evidence type="ECO:0000256" key="7">
    <source>
        <dbReference type="ARBA" id="ARBA00023242"/>
    </source>
</evidence>
<dbReference type="GO" id="GO:0071011">
    <property type="term" value="C:precatalytic spliceosome"/>
    <property type="evidence" value="ECO:0007669"/>
    <property type="project" value="TreeGrafter"/>
</dbReference>
<name>A0A6S7FMM9_PARCT</name>
<evidence type="ECO:0000256" key="5">
    <source>
        <dbReference type="ARBA" id="ARBA00022728"/>
    </source>
</evidence>
<keyword evidence="7" id="KW-0539">Nucleus</keyword>
<comment type="similarity">
    <text evidence="2">Belongs to the SPF27 family.</text>
</comment>
<dbReference type="AlphaFoldDB" id="A0A6S7FMM9"/>